<dbReference type="Pfam" id="PF07915">
    <property type="entry name" value="PRKCSH"/>
    <property type="match status" value="1"/>
</dbReference>
<evidence type="ECO:0000256" key="5">
    <source>
        <dbReference type="SAM" id="SignalP"/>
    </source>
</evidence>
<evidence type="ECO:0000256" key="1">
    <source>
        <dbReference type="ARBA" id="ARBA00004240"/>
    </source>
</evidence>
<feature type="domain" description="MRH" evidence="6">
    <location>
        <begin position="89"/>
        <end position="206"/>
    </location>
</feature>
<dbReference type="STRING" id="6216.A0A0R3SG44"/>
<comment type="subcellular location">
    <subcellularLocation>
        <location evidence="1">Endoplasmic reticulum</location>
    </subcellularLocation>
</comment>
<organism evidence="9">
    <name type="scientific">Hymenolepis diminuta</name>
    <name type="common">Rat tapeworm</name>
    <dbReference type="NCBI Taxonomy" id="6216"/>
    <lineage>
        <taxon>Eukaryota</taxon>
        <taxon>Metazoa</taxon>
        <taxon>Spiralia</taxon>
        <taxon>Lophotrochozoa</taxon>
        <taxon>Platyhelminthes</taxon>
        <taxon>Cestoda</taxon>
        <taxon>Eucestoda</taxon>
        <taxon>Cyclophyllidea</taxon>
        <taxon>Hymenolepididae</taxon>
        <taxon>Hymenolepis</taxon>
    </lineage>
</organism>
<evidence type="ECO:0000313" key="7">
    <source>
        <dbReference type="EMBL" id="VDL39820.1"/>
    </source>
</evidence>
<gene>
    <name evidence="7" type="ORF">HDID_LOCUS3847</name>
</gene>
<dbReference type="AlphaFoldDB" id="A0A0R3SG44"/>
<reference evidence="9" key="1">
    <citation type="submission" date="2017-02" db="UniProtKB">
        <authorList>
            <consortium name="WormBaseParasite"/>
        </authorList>
    </citation>
    <scope>IDENTIFICATION</scope>
</reference>
<name>A0A0R3SG44_HYMDI</name>
<evidence type="ECO:0000256" key="4">
    <source>
        <dbReference type="ARBA" id="ARBA00023157"/>
    </source>
</evidence>
<dbReference type="PROSITE" id="PS51914">
    <property type="entry name" value="MRH"/>
    <property type="match status" value="1"/>
</dbReference>
<dbReference type="GO" id="GO:0030968">
    <property type="term" value="P:endoplasmic reticulum unfolded protein response"/>
    <property type="evidence" value="ECO:0007669"/>
    <property type="project" value="InterPro"/>
</dbReference>
<dbReference type="InterPro" id="IPR044865">
    <property type="entry name" value="MRH_dom"/>
</dbReference>
<dbReference type="InterPro" id="IPR009011">
    <property type="entry name" value="Man6P_isomerase_rcpt-bd_dom_sf"/>
</dbReference>
<dbReference type="PANTHER" id="PTHR15414:SF5">
    <property type="entry name" value="PROTEIN OS-9"/>
    <property type="match status" value="1"/>
</dbReference>
<evidence type="ECO:0000313" key="9">
    <source>
        <dbReference type="WBParaSite" id="HDID_0000384901-mRNA-1"/>
    </source>
</evidence>
<dbReference type="SUPFAM" id="SSF50911">
    <property type="entry name" value="Mannose 6-phosphate receptor domain"/>
    <property type="match status" value="1"/>
</dbReference>
<feature type="signal peptide" evidence="5">
    <location>
        <begin position="1"/>
        <end position="20"/>
    </location>
</feature>
<keyword evidence="2 5" id="KW-0732">Signal</keyword>
<accession>A0A0R3SG44</accession>
<evidence type="ECO:0000313" key="8">
    <source>
        <dbReference type="Proteomes" id="UP000274504"/>
    </source>
</evidence>
<dbReference type="InterPro" id="IPR045149">
    <property type="entry name" value="OS-9-like"/>
</dbReference>
<keyword evidence="4" id="KW-1015">Disulfide bond</keyword>
<dbReference type="GO" id="GO:0030970">
    <property type="term" value="P:retrograde protein transport, ER to cytosol"/>
    <property type="evidence" value="ECO:0007669"/>
    <property type="project" value="TreeGrafter"/>
</dbReference>
<dbReference type="InterPro" id="IPR012913">
    <property type="entry name" value="OS9-like_dom"/>
</dbReference>
<proteinExistence type="predicted"/>
<sequence>MFLCNFVIRTLLFTLIVGDADLPLYNIHIKDEPIQLSSVEGNHLEVVSLNGQQFSCIIPDIVIQNDQSDLPVRNISEYIKSVFNTWNTSNCLTWFHGWWTYKVCIGQEVTQYHDEHGAITLSSSLGLFSKDYDWSIAEQSDPQVSGRYHSQFYDHGSICDVTGKPRSTELRYVCNFMAANPVITELAEIATCSYVLTIASVDLCVVPALMPKKEIEPSRIVCSPALSDASYLKYDNAKKEQLERQKRLKEELLYQAMLPLLPAKRRAAREKLFSSHRSYQKRVERENLRKAKRLRNKFLTFMSQVEDNFGKDPNEDLILQNFGTGKSLIHSFKSIIRFFSPGFEIEGKKNSFYHIVIIGSMAVNRLTAHNQTVEIAYILLGRMRNSFENAIAVGEIPKTLRMLRLYVHLLNKLENIKSTKGLTRLRQSLDNYHPRTPYRRFSPTDKFHEFLHSRKVISERGMFDSLNSTIEISRNTLKFMHLQMYMTTLIGEDFENRPPVKLKFDEMMQGLESNTDSAKQTIKILQEALLSPKIQSALKFFPTGGQKSDVVVKASFQNIEQNTMALVISIGDESASSYEENAKNYKVKINVD</sequence>
<dbReference type="Proteomes" id="UP000274504">
    <property type="component" value="Unassembled WGS sequence"/>
</dbReference>
<dbReference type="PANTHER" id="PTHR15414">
    <property type="entry name" value="OS-9-RELATED"/>
    <property type="match status" value="1"/>
</dbReference>
<feature type="chain" id="PRO_5043131250" evidence="5">
    <location>
        <begin position="21"/>
        <end position="592"/>
    </location>
</feature>
<reference evidence="7 8" key="2">
    <citation type="submission" date="2018-11" db="EMBL/GenBank/DDBJ databases">
        <authorList>
            <consortium name="Pathogen Informatics"/>
        </authorList>
    </citation>
    <scope>NUCLEOTIDE SEQUENCE [LARGE SCALE GENOMIC DNA]</scope>
</reference>
<dbReference type="GO" id="GO:0005788">
    <property type="term" value="C:endoplasmic reticulum lumen"/>
    <property type="evidence" value="ECO:0007669"/>
    <property type="project" value="TreeGrafter"/>
</dbReference>
<dbReference type="Gene3D" id="2.70.130.10">
    <property type="entry name" value="Mannose-6-phosphate receptor binding domain"/>
    <property type="match status" value="1"/>
</dbReference>
<evidence type="ECO:0000256" key="2">
    <source>
        <dbReference type="ARBA" id="ARBA00022729"/>
    </source>
</evidence>
<protein>
    <submittedName>
        <fullName evidence="9">PRKCSH domain-containing protein</fullName>
    </submittedName>
</protein>
<dbReference type="OrthoDB" id="448954at2759"/>
<evidence type="ECO:0000259" key="6">
    <source>
        <dbReference type="PROSITE" id="PS51914"/>
    </source>
</evidence>
<dbReference type="EMBL" id="UYSG01001277">
    <property type="protein sequence ID" value="VDL39820.1"/>
    <property type="molecule type" value="Genomic_DNA"/>
</dbReference>
<dbReference type="WBParaSite" id="HDID_0000384901-mRNA-1">
    <property type="protein sequence ID" value="HDID_0000384901-mRNA-1"/>
    <property type="gene ID" value="HDID_0000384901"/>
</dbReference>
<evidence type="ECO:0000256" key="3">
    <source>
        <dbReference type="ARBA" id="ARBA00022824"/>
    </source>
</evidence>
<keyword evidence="3" id="KW-0256">Endoplasmic reticulum</keyword>